<sequence length="142" mass="15686">MAISHEEDFGGKPYVIDLEDVTEKNDKFRRTLWTGSHLQLTVMSIPVGGDIGLEAHEDVDQFIRIEGGKGKCVMGESAESLTFEQEVADDDAILVPAGLWHNIVNTGDEPLQLYTVYGPADHKPGTVHDTQEDAENDPDEQH</sequence>
<dbReference type="InterPro" id="IPR014710">
    <property type="entry name" value="RmlC-like_jellyroll"/>
</dbReference>
<feature type="compositionally biased region" description="Basic and acidic residues" evidence="1">
    <location>
        <begin position="120"/>
        <end position="131"/>
    </location>
</feature>
<dbReference type="PANTHER" id="PTHR43346">
    <property type="entry name" value="LIGAND BINDING DOMAIN PROTEIN, PUTATIVE (AFU_ORTHOLOGUE AFUA_6G14370)-RELATED"/>
    <property type="match status" value="1"/>
</dbReference>
<dbReference type="InParanoid" id="A0A1Q5PV56"/>
<protein>
    <submittedName>
        <fullName evidence="3">Cupin</fullName>
    </submittedName>
</protein>
<dbReference type="PANTHER" id="PTHR43346:SF1">
    <property type="entry name" value="QUERCETIN 2,3-DIOXYGENASE-RELATED"/>
    <property type="match status" value="1"/>
</dbReference>
<evidence type="ECO:0000313" key="3">
    <source>
        <dbReference type="EMBL" id="OKL51372.1"/>
    </source>
</evidence>
<dbReference type="Pfam" id="PF07883">
    <property type="entry name" value="Cupin_2"/>
    <property type="match status" value="1"/>
</dbReference>
<feature type="region of interest" description="Disordered" evidence="1">
    <location>
        <begin position="117"/>
        <end position="142"/>
    </location>
</feature>
<reference evidence="4" key="1">
    <citation type="submission" date="2016-12" db="EMBL/GenBank/DDBJ databases">
        <authorList>
            <person name="Meng X."/>
        </authorList>
    </citation>
    <scope>NUCLEOTIDE SEQUENCE [LARGE SCALE GENOMIC DNA]</scope>
    <source>
        <strain evidence="4">DSM 20732</strain>
    </source>
</reference>
<evidence type="ECO:0000313" key="4">
    <source>
        <dbReference type="Proteomes" id="UP000185612"/>
    </source>
</evidence>
<evidence type="ECO:0000259" key="2">
    <source>
        <dbReference type="Pfam" id="PF07883"/>
    </source>
</evidence>
<dbReference type="InterPro" id="IPR052538">
    <property type="entry name" value="Flavonoid_dioxygenase-like"/>
</dbReference>
<name>A0A1Q5PV56_9ACTO</name>
<feature type="compositionally biased region" description="Acidic residues" evidence="1">
    <location>
        <begin position="132"/>
        <end position="142"/>
    </location>
</feature>
<dbReference type="CDD" id="cd02223">
    <property type="entry name" value="cupin_Bh2720-like"/>
    <property type="match status" value="1"/>
</dbReference>
<dbReference type="InterPro" id="IPR011051">
    <property type="entry name" value="RmlC_Cupin_sf"/>
</dbReference>
<dbReference type="EMBL" id="MQVS01000007">
    <property type="protein sequence ID" value="OKL51372.1"/>
    <property type="molecule type" value="Genomic_DNA"/>
</dbReference>
<evidence type="ECO:0000256" key="1">
    <source>
        <dbReference type="SAM" id="MobiDB-lite"/>
    </source>
</evidence>
<proteinExistence type="predicted"/>
<dbReference type="AlphaFoldDB" id="A0A1Q5PV56"/>
<keyword evidence="4" id="KW-1185">Reference proteome</keyword>
<dbReference type="RefSeq" id="WP_073824720.1">
    <property type="nucleotide sequence ID" value="NZ_JAUNKL010000009.1"/>
</dbReference>
<dbReference type="STRING" id="52770.BSZ40_07300"/>
<feature type="domain" description="Cupin type-2" evidence="2">
    <location>
        <begin position="42"/>
        <end position="117"/>
    </location>
</feature>
<comment type="caution">
    <text evidence="3">The sequence shown here is derived from an EMBL/GenBank/DDBJ whole genome shotgun (WGS) entry which is preliminary data.</text>
</comment>
<dbReference type="OrthoDB" id="3231985at2"/>
<dbReference type="Gene3D" id="2.60.120.10">
    <property type="entry name" value="Jelly Rolls"/>
    <property type="match status" value="1"/>
</dbReference>
<organism evidence="3 4">
    <name type="scientific">Buchananella hordeovulneris</name>
    <dbReference type="NCBI Taxonomy" id="52770"/>
    <lineage>
        <taxon>Bacteria</taxon>
        <taxon>Bacillati</taxon>
        <taxon>Actinomycetota</taxon>
        <taxon>Actinomycetes</taxon>
        <taxon>Actinomycetales</taxon>
        <taxon>Actinomycetaceae</taxon>
        <taxon>Buchananella</taxon>
    </lineage>
</organism>
<accession>A0A1Q5PV56</accession>
<gene>
    <name evidence="3" type="ORF">BSZ40_07300</name>
</gene>
<dbReference type="SUPFAM" id="SSF51182">
    <property type="entry name" value="RmlC-like cupins"/>
    <property type="match status" value="1"/>
</dbReference>
<dbReference type="Proteomes" id="UP000185612">
    <property type="component" value="Unassembled WGS sequence"/>
</dbReference>
<dbReference type="InterPro" id="IPR013096">
    <property type="entry name" value="Cupin_2"/>
</dbReference>